<reference evidence="1 2" key="1">
    <citation type="submission" date="2018-12" db="EMBL/GenBank/DDBJ databases">
        <title>Draft genome sequences of Mycolicibacterium peregrinum isolated from a pig with lymphadenitis and from soil on the same Japanese pig farm.</title>
        <authorList>
            <person name="Komatsu T."/>
            <person name="Ohya K."/>
            <person name="Sawai K."/>
            <person name="Odoi J.O."/>
            <person name="Otsu K."/>
            <person name="Ota A."/>
            <person name="Ito T."/>
            <person name="Kawai M."/>
            <person name="Maruyama F."/>
        </authorList>
    </citation>
    <scope>NUCLEOTIDE SEQUENCE [LARGE SCALE GENOMIC DNA]</scope>
    <source>
        <strain evidence="1 2">138</strain>
    </source>
</reference>
<dbReference type="EMBL" id="RWKA01000018">
    <property type="protein sequence ID" value="TGB37917.1"/>
    <property type="molecule type" value="Genomic_DNA"/>
</dbReference>
<proteinExistence type="predicted"/>
<evidence type="ECO:0000313" key="1">
    <source>
        <dbReference type="EMBL" id="TGB37917.1"/>
    </source>
</evidence>
<protein>
    <submittedName>
        <fullName evidence="1">Uncharacterized protein</fullName>
    </submittedName>
</protein>
<keyword evidence="2" id="KW-1185">Reference proteome</keyword>
<name>A0A4Z0HK93_MYCPR</name>
<accession>A0A4Z0HK93</accession>
<evidence type="ECO:0000313" key="2">
    <source>
        <dbReference type="Proteomes" id="UP000297792"/>
    </source>
</evidence>
<organism evidence="1 2">
    <name type="scientific">Mycolicibacterium peregrinum</name>
    <name type="common">Mycobacterium peregrinum</name>
    <dbReference type="NCBI Taxonomy" id="43304"/>
    <lineage>
        <taxon>Bacteria</taxon>
        <taxon>Bacillati</taxon>
        <taxon>Actinomycetota</taxon>
        <taxon>Actinomycetes</taxon>
        <taxon>Mycobacteriales</taxon>
        <taxon>Mycobacteriaceae</taxon>
        <taxon>Mycolicibacterium</taxon>
    </lineage>
</organism>
<gene>
    <name evidence="1" type="ORF">EJD98_25550</name>
</gene>
<comment type="caution">
    <text evidence="1">The sequence shown here is derived from an EMBL/GenBank/DDBJ whole genome shotgun (WGS) entry which is preliminary data.</text>
</comment>
<dbReference type="AlphaFoldDB" id="A0A4Z0HK93"/>
<sequence length="197" mass="23647">MTDPFRMLQVSTRNHQMTVLRDDGLYRHIRFQEPGTSIWHWDLITWPGHLVITGDLEDFHFARSADMFEFFRSSVGYINPSYWAEKLRGPVQSKVFSPDTFKRQVYEAFRDWCKREDGPHRPLWQAIRDEVLTDGYGEICDDSRAHHLLMEFRYADFEFTDSWEWDLRDYDYHFLVSLHAIVWGINRYDQARKAVAS</sequence>
<dbReference type="RefSeq" id="WP_135361649.1">
    <property type="nucleotide sequence ID" value="NZ_RWJZ01000016.1"/>
</dbReference>
<dbReference type="Proteomes" id="UP000297792">
    <property type="component" value="Unassembled WGS sequence"/>
</dbReference>